<protein>
    <submittedName>
        <fullName evidence="1">Uncharacterized protein</fullName>
    </submittedName>
</protein>
<sequence length="65" mass="7534">MSGIENEFGLGSGSFSIKDKYLFDLCNKINDLFCSLDIKNNKIEGFYIITKIEIEFIVLYVRELM</sequence>
<reference evidence="1" key="1">
    <citation type="journal article" date="2019" name="MBio">
        <title>Virus Genomes from Deep Sea Sediments Expand the Ocean Megavirome and Support Independent Origins of Viral Gigantism.</title>
        <authorList>
            <person name="Backstrom D."/>
            <person name="Yutin N."/>
            <person name="Jorgensen S.L."/>
            <person name="Dharamshi J."/>
            <person name="Homa F."/>
            <person name="Zaremba-Niedwiedzka K."/>
            <person name="Spang A."/>
            <person name="Wolf Y.I."/>
            <person name="Koonin E.V."/>
            <person name="Ettema T.J."/>
        </authorList>
    </citation>
    <scope>NUCLEOTIDE SEQUENCE</scope>
</reference>
<evidence type="ECO:0000313" key="1">
    <source>
        <dbReference type="EMBL" id="QBK85116.1"/>
    </source>
</evidence>
<accession>A0A481YRM5</accession>
<proteinExistence type="predicted"/>
<organism evidence="1">
    <name type="scientific">Pithovirus LCDPAC02</name>
    <dbReference type="NCBI Taxonomy" id="2506601"/>
    <lineage>
        <taxon>Viruses</taxon>
        <taxon>Pithoviruses</taxon>
    </lineage>
</organism>
<dbReference type="EMBL" id="MK500303">
    <property type="protein sequence ID" value="QBK85116.1"/>
    <property type="molecule type" value="Genomic_DNA"/>
</dbReference>
<name>A0A481YRM5_9VIRU</name>
<gene>
    <name evidence="1" type="ORF">LCDPAC02_03150</name>
</gene>